<dbReference type="PANTHER" id="PTHR45640:SF13">
    <property type="entry name" value="HEAT SHOCK PROTEIN 22-RELATED"/>
    <property type="match status" value="1"/>
</dbReference>
<sequence>MALSNSFFRNWVNTSLRASRMLDHHFGPTNDLLNSMRMAAAAQTALLDEMTNSFARPWYTRPSDSESLVKIANNKFQINLDVQNFSPEEISVKATDDSIIVEGKHEERQDEHGFITRHFVRRFMLPAGYDRDGIVSSLSSDGVLTISAPIKEDLQKEHVKAIPIAQTGEAQKKIEEKSEKPEEKSAEKPAEK</sequence>
<feature type="compositionally biased region" description="Basic and acidic residues" evidence="5">
    <location>
        <begin position="170"/>
        <end position="192"/>
    </location>
</feature>
<evidence type="ECO:0000256" key="2">
    <source>
        <dbReference type="PIRNR" id="PIRNR036514"/>
    </source>
</evidence>
<feature type="domain" description="SHSP" evidence="6">
    <location>
        <begin position="58"/>
        <end position="167"/>
    </location>
</feature>
<dbReference type="PANTHER" id="PTHR45640">
    <property type="entry name" value="HEAT SHOCK PROTEIN HSP-12.2-RELATED"/>
    <property type="match status" value="1"/>
</dbReference>
<dbReference type="Pfam" id="PF00011">
    <property type="entry name" value="HSP20"/>
    <property type="match status" value="1"/>
</dbReference>
<dbReference type="EnsemblMetazoa" id="AALFPA23_017274.R25177">
    <property type="protein sequence ID" value="AALFPA23_017274.P25177"/>
    <property type="gene ID" value="AALFPA23_017274"/>
</dbReference>
<dbReference type="Gene3D" id="2.60.40.790">
    <property type="match status" value="1"/>
</dbReference>
<evidence type="ECO:0000313" key="7">
    <source>
        <dbReference type="EnsemblMetazoa" id="AALFPA23_017274.P25177"/>
    </source>
</evidence>
<dbReference type="InterPro" id="IPR008978">
    <property type="entry name" value="HSP20-like_chaperone"/>
</dbReference>
<reference evidence="8" key="1">
    <citation type="journal article" date="2015" name="Proc. Natl. Acad. Sci. U.S.A.">
        <title>Genome sequence of the Asian Tiger mosquito, Aedes albopictus, reveals insights into its biology, genetics, and evolution.</title>
        <authorList>
            <person name="Chen X.G."/>
            <person name="Jiang X."/>
            <person name="Gu J."/>
            <person name="Xu M."/>
            <person name="Wu Y."/>
            <person name="Deng Y."/>
            <person name="Zhang C."/>
            <person name="Bonizzoni M."/>
            <person name="Dermauw W."/>
            <person name="Vontas J."/>
            <person name="Armbruster P."/>
            <person name="Huang X."/>
            <person name="Yang Y."/>
            <person name="Zhang H."/>
            <person name="He W."/>
            <person name="Peng H."/>
            <person name="Liu Y."/>
            <person name="Wu K."/>
            <person name="Chen J."/>
            <person name="Lirakis M."/>
            <person name="Topalis P."/>
            <person name="Van Leeuwen T."/>
            <person name="Hall A.B."/>
            <person name="Jiang X."/>
            <person name="Thorpe C."/>
            <person name="Mueller R.L."/>
            <person name="Sun C."/>
            <person name="Waterhouse R.M."/>
            <person name="Yan G."/>
            <person name="Tu Z.J."/>
            <person name="Fang X."/>
            <person name="James A.A."/>
        </authorList>
    </citation>
    <scope>NUCLEOTIDE SEQUENCE [LARGE SCALE GENOMIC DNA]</scope>
    <source>
        <strain evidence="8">Foshan</strain>
    </source>
</reference>
<proteinExistence type="inferred from homology"/>
<evidence type="ECO:0000313" key="8">
    <source>
        <dbReference type="Proteomes" id="UP000069940"/>
    </source>
</evidence>
<accession>A0ABM1ZCQ8</accession>
<dbReference type="PROSITE" id="PS01031">
    <property type="entry name" value="SHSP"/>
    <property type="match status" value="1"/>
</dbReference>
<reference evidence="7" key="2">
    <citation type="submission" date="2025-05" db="UniProtKB">
        <authorList>
            <consortium name="EnsemblMetazoa"/>
        </authorList>
    </citation>
    <scope>IDENTIFICATION</scope>
    <source>
        <strain evidence="7">Foshan</strain>
    </source>
</reference>
<evidence type="ECO:0000259" key="6">
    <source>
        <dbReference type="PROSITE" id="PS01031"/>
    </source>
</evidence>
<protein>
    <recommendedName>
        <fullName evidence="6">SHSP domain-containing protein</fullName>
    </recommendedName>
</protein>
<dbReference type="InterPro" id="IPR001436">
    <property type="entry name" value="Alpha-crystallin/sHSP_animal"/>
</dbReference>
<dbReference type="PRINTS" id="PR00299">
    <property type="entry name" value="ACRYSTALLIN"/>
</dbReference>
<keyword evidence="1" id="KW-0346">Stress response</keyword>
<dbReference type="SUPFAM" id="SSF49764">
    <property type="entry name" value="HSP20-like chaperones"/>
    <property type="match status" value="1"/>
</dbReference>
<keyword evidence="8" id="KW-1185">Reference proteome</keyword>
<dbReference type="PIRSF" id="PIRSF036514">
    <property type="entry name" value="Sm_HSP_B1"/>
    <property type="match status" value="1"/>
</dbReference>
<dbReference type="Proteomes" id="UP000069940">
    <property type="component" value="Unassembled WGS sequence"/>
</dbReference>
<evidence type="ECO:0000256" key="5">
    <source>
        <dbReference type="SAM" id="MobiDB-lite"/>
    </source>
</evidence>
<dbReference type="GeneID" id="115262957"/>
<evidence type="ECO:0000256" key="1">
    <source>
        <dbReference type="ARBA" id="ARBA00023016"/>
    </source>
</evidence>
<evidence type="ECO:0000256" key="3">
    <source>
        <dbReference type="PROSITE-ProRule" id="PRU00285"/>
    </source>
</evidence>
<name>A0ABM1ZCQ8_AEDAL</name>
<comment type="similarity">
    <text evidence="2 3 4">Belongs to the small heat shock protein (HSP20) family.</text>
</comment>
<dbReference type="RefSeq" id="XP_029721751.2">
    <property type="nucleotide sequence ID" value="XM_029865891.2"/>
</dbReference>
<dbReference type="InterPro" id="IPR055269">
    <property type="entry name" value="Alpha-crystallin/HSP_16"/>
</dbReference>
<evidence type="ECO:0000256" key="4">
    <source>
        <dbReference type="RuleBase" id="RU003616"/>
    </source>
</evidence>
<feature type="region of interest" description="Disordered" evidence="5">
    <location>
        <begin position="162"/>
        <end position="192"/>
    </location>
</feature>
<dbReference type="InterPro" id="IPR002068">
    <property type="entry name" value="A-crystallin/Hsp20_dom"/>
</dbReference>
<organism evidence="7 8">
    <name type="scientific">Aedes albopictus</name>
    <name type="common">Asian tiger mosquito</name>
    <name type="synonym">Stegomyia albopicta</name>
    <dbReference type="NCBI Taxonomy" id="7160"/>
    <lineage>
        <taxon>Eukaryota</taxon>
        <taxon>Metazoa</taxon>
        <taxon>Ecdysozoa</taxon>
        <taxon>Arthropoda</taxon>
        <taxon>Hexapoda</taxon>
        <taxon>Insecta</taxon>
        <taxon>Pterygota</taxon>
        <taxon>Neoptera</taxon>
        <taxon>Endopterygota</taxon>
        <taxon>Diptera</taxon>
        <taxon>Nematocera</taxon>
        <taxon>Culicoidea</taxon>
        <taxon>Culicidae</taxon>
        <taxon>Culicinae</taxon>
        <taxon>Aedini</taxon>
        <taxon>Aedes</taxon>
        <taxon>Stegomyia</taxon>
    </lineage>
</organism>
<dbReference type="CDD" id="cd06526">
    <property type="entry name" value="metazoan_ACD"/>
    <property type="match status" value="1"/>
</dbReference>